<dbReference type="Gene3D" id="1.20.58.60">
    <property type="match status" value="2"/>
</dbReference>
<accession>A0A5B7CHG7</accession>
<dbReference type="OrthoDB" id="6357129at2759"/>
<evidence type="ECO:0000313" key="2">
    <source>
        <dbReference type="EMBL" id="MPC08705.1"/>
    </source>
</evidence>
<feature type="compositionally biased region" description="Basic and acidic residues" evidence="1">
    <location>
        <begin position="210"/>
        <end position="219"/>
    </location>
</feature>
<dbReference type="SUPFAM" id="SSF46966">
    <property type="entry name" value="Spectrin repeat"/>
    <property type="match status" value="1"/>
</dbReference>
<dbReference type="Proteomes" id="UP000324222">
    <property type="component" value="Unassembled WGS sequence"/>
</dbReference>
<sequence length="253" mass="29315">MISYGLMKCFINRFEKVVEKSETRGQHLENVSTQLDAFTVSVEHFEEWYIEIVEVIESREVLALDIESYARKIDEISRQRDSRSDDFDGMIRTGKELVTKKDVTDTAPVKDKIKNLEGQWKELNDVLDERARNGKERSEQLLAYEQLRDRCIQWLTTTENMLDNAQPVGLEQDIVKKQTDDLKPILKEYREYGTTIDRLNELGNAYDALLRGERPESPTRRRSSVTPVKRPSITSPLKSPGIALTLFVVLEYV</sequence>
<evidence type="ECO:0000313" key="3">
    <source>
        <dbReference type="Proteomes" id="UP000324222"/>
    </source>
</evidence>
<dbReference type="CDD" id="cd00176">
    <property type="entry name" value="SPEC"/>
    <property type="match status" value="1"/>
</dbReference>
<comment type="caution">
    <text evidence="2">The sequence shown here is derived from an EMBL/GenBank/DDBJ whole genome shotgun (WGS) entry which is preliminary data.</text>
</comment>
<protein>
    <submittedName>
        <fullName evidence="2">Dystonin</fullName>
    </submittedName>
</protein>
<gene>
    <name evidence="2" type="primary">DST_1</name>
    <name evidence="2" type="ORF">E2C01_001299</name>
</gene>
<dbReference type="InterPro" id="IPR018159">
    <property type="entry name" value="Spectrin/alpha-actinin"/>
</dbReference>
<dbReference type="EMBL" id="VSRR010000041">
    <property type="protein sequence ID" value="MPC08705.1"/>
    <property type="molecule type" value="Genomic_DNA"/>
</dbReference>
<name>A0A5B7CHG7_PORTR</name>
<proteinExistence type="predicted"/>
<organism evidence="2 3">
    <name type="scientific">Portunus trituberculatus</name>
    <name type="common">Swimming crab</name>
    <name type="synonym">Neptunus trituberculatus</name>
    <dbReference type="NCBI Taxonomy" id="210409"/>
    <lineage>
        <taxon>Eukaryota</taxon>
        <taxon>Metazoa</taxon>
        <taxon>Ecdysozoa</taxon>
        <taxon>Arthropoda</taxon>
        <taxon>Crustacea</taxon>
        <taxon>Multicrustacea</taxon>
        <taxon>Malacostraca</taxon>
        <taxon>Eumalacostraca</taxon>
        <taxon>Eucarida</taxon>
        <taxon>Decapoda</taxon>
        <taxon>Pleocyemata</taxon>
        <taxon>Brachyura</taxon>
        <taxon>Eubrachyura</taxon>
        <taxon>Portunoidea</taxon>
        <taxon>Portunidae</taxon>
        <taxon>Portuninae</taxon>
        <taxon>Portunus</taxon>
    </lineage>
</organism>
<dbReference type="AlphaFoldDB" id="A0A5B7CHG7"/>
<keyword evidence="3" id="KW-1185">Reference proteome</keyword>
<evidence type="ECO:0000256" key="1">
    <source>
        <dbReference type="SAM" id="MobiDB-lite"/>
    </source>
</evidence>
<feature type="region of interest" description="Disordered" evidence="1">
    <location>
        <begin position="210"/>
        <end position="232"/>
    </location>
</feature>
<reference evidence="2 3" key="1">
    <citation type="submission" date="2019-05" db="EMBL/GenBank/DDBJ databases">
        <title>Another draft genome of Portunus trituberculatus and its Hox gene families provides insights of decapod evolution.</title>
        <authorList>
            <person name="Jeong J.-H."/>
            <person name="Song I."/>
            <person name="Kim S."/>
            <person name="Choi T."/>
            <person name="Kim D."/>
            <person name="Ryu S."/>
            <person name="Kim W."/>
        </authorList>
    </citation>
    <scope>NUCLEOTIDE SEQUENCE [LARGE SCALE GENOMIC DNA]</scope>
    <source>
        <tissue evidence="2">Muscle</tissue>
    </source>
</reference>